<accession>A0A382QC11</accession>
<dbReference type="EMBL" id="UINC01113393">
    <property type="protein sequence ID" value="SVC82976.1"/>
    <property type="molecule type" value="Genomic_DNA"/>
</dbReference>
<reference evidence="1" key="1">
    <citation type="submission" date="2018-05" db="EMBL/GenBank/DDBJ databases">
        <authorList>
            <person name="Lanie J.A."/>
            <person name="Ng W.-L."/>
            <person name="Kazmierczak K.M."/>
            <person name="Andrzejewski T.M."/>
            <person name="Davidsen T.M."/>
            <person name="Wayne K.J."/>
            <person name="Tettelin H."/>
            <person name="Glass J.I."/>
            <person name="Rusch D."/>
            <person name="Podicherti R."/>
            <person name="Tsui H.-C.T."/>
            <person name="Winkler M.E."/>
        </authorList>
    </citation>
    <scope>NUCLEOTIDE SEQUENCE</scope>
</reference>
<protein>
    <recommendedName>
        <fullName evidence="2">Alkyl hydroperoxide reductase subunit C/ Thiol specific antioxidant domain-containing protein</fullName>
    </recommendedName>
</protein>
<evidence type="ECO:0008006" key="2">
    <source>
        <dbReference type="Google" id="ProtNLM"/>
    </source>
</evidence>
<organism evidence="1">
    <name type="scientific">marine metagenome</name>
    <dbReference type="NCBI Taxonomy" id="408172"/>
    <lineage>
        <taxon>unclassified sequences</taxon>
        <taxon>metagenomes</taxon>
        <taxon>ecological metagenomes</taxon>
    </lineage>
</organism>
<dbReference type="AlphaFoldDB" id="A0A382QC11"/>
<evidence type="ECO:0000313" key="1">
    <source>
        <dbReference type="EMBL" id="SVC82976.1"/>
    </source>
</evidence>
<name>A0A382QC11_9ZZZZ</name>
<proteinExistence type="predicted"/>
<gene>
    <name evidence="1" type="ORF">METZ01_LOCUS335830</name>
</gene>
<sequence length="68" mass="7480">MKGIIKILSVTAIILLLAIGQQACSSHETDPGLVQDFSLTDVYNNKISLSNLLEDNESVTIVFFRGHF</sequence>